<dbReference type="FunFam" id="1.10.357.70:FF:000001">
    <property type="entry name" value="Exocyst complex component 3"/>
    <property type="match status" value="1"/>
</dbReference>
<dbReference type="GeneTree" id="ENSGT01030000234613"/>
<dbReference type="PANTHER" id="PTHR21292:SF12">
    <property type="entry name" value="EXOCYST COMPLEX COMPONENT 3-LIKE PROTEIN"/>
    <property type="match status" value="1"/>
</dbReference>
<evidence type="ECO:0000313" key="3">
    <source>
        <dbReference type="Ensembl" id="ENSSCAP00000007839.1"/>
    </source>
</evidence>
<dbReference type="AlphaFoldDB" id="A0A8C9MRU5"/>
<dbReference type="Gene3D" id="1.10.357.70">
    <property type="entry name" value="Exocyst complex component Sec6, C-terminal domain"/>
    <property type="match status" value="1"/>
</dbReference>
<sequence>VPSRVPPPLHEEWPEAEKAEKLARGAALKWASGVFYRPEKLEGLGHYRRRETQRNNSIQSRLKSTVQSYLEGVGAGLEQLQSAAQEVQGVCQDLGAARWALLDSADHFQGLQQMRKLMEEHVQLASVVQVLPQIFSVHEVFSHIMQLLHGQHLLEAHVELMMLEQLRDDILSQLHLRGLSGAQATVLSYFSGLQDLNESLAKQLWDIVGSSLRLVREDPVLFVTAVRIIEREEKIDDTLLLEATFLPPGRPKGWRQKFFQGPGLAKHLAVLQKDLVSELRVVKDLMVQCVPAHYNILSVCTATYHQALSSHLQEILREDLDKQGLFLLLEWALRVYHSPEMMGHPDLLPEVDVSVLDPLMSSELVDQTEKRYVMKVKASVFEWMQRTLEVEFKEWFREEEPETDHQGFFQSALPAIVMQMLNENIQVASLITDSLQQKIYNMALEELEAFLGRSVEPLTPLSTLPDPGAMAKHHRLGVEICCGAPSAHPGHRRLSSLSGTDTALCSLQPLCLQLPSRKWLSGSQLVGNMCEVIDKYAKDFSHVRKPVFTLLLAESELLVANQYLRALLQRKMVCKSREERGQLCHRLLQDATQLRELFCSLSLEAVFALRELICLKDPALLSLEVLGFITKYPDVSDEHISTLLDIRGDVSKEVRHVVLEMMAQHPQVLPEGYRPIFSTILVPVPELPFCLRRGKCA</sequence>
<gene>
    <name evidence="3" type="primary">EXOC3L1</name>
</gene>
<dbReference type="Proteomes" id="UP000694409">
    <property type="component" value="Unassembled WGS sequence"/>
</dbReference>
<dbReference type="OMA" id="REQEPNT"/>
<dbReference type="GO" id="GO:0030141">
    <property type="term" value="C:secretory granule"/>
    <property type="evidence" value="ECO:0007669"/>
    <property type="project" value="Ensembl"/>
</dbReference>
<comment type="similarity">
    <text evidence="1">Belongs to the SEC6 family.</text>
</comment>
<dbReference type="PANTHER" id="PTHR21292">
    <property type="entry name" value="EXOCYST COMPLEX COMPONENT SEC6-RELATED"/>
    <property type="match status" value="1"/>
</dbReference>
<evidence type="ECO:0000256" key="1">
    <source>
        <dbReference type="ARBA" id="ARBA00009447"/>
    </source>
</evidence>
<organism evidence="3 4">
    <name type="scientific">Serinus canaria</name>
    <name type="common">Island canary</name>
    <name type="synonym">Fringilla canaria</name>
    <dbReference type="NCBI Taxonomy" id="9135"/>
    <lineage>
        <taxon>Eukaryota</taxon>
        <taxon>Metazoa</taxon>
        <taxon>Chordata</taxon>
        <taxon>Craniata</taxon>
        <taxon>Vertebrata</taxon>
        <taxon>Euteleostomi</taxon>
        <taxon>Archelosauria</taxon>
        <taxon>Archosauria</taxon>
        <taxon>Dinosauria</taxon>
        <taxon>Saurischia</taxon>
        <taxon>Theropoda</taxon>
        <taxon>Coelurosauria</taxon>
        <taxon>Aves</taxon>
        <taxon>Neognathae</taxon>
        <taxon>Neoaves</taxon>
        <taxon>Telluraves</taxon>
        <taxon>Australaves</taxon>
        <taxon>Passeriformes</taxon>
        <taxon>Passeroidea</taxon>
        <taxon>Fringillidae</taxon>
        <taxon>Carduelinae</taxon>
        <taxon>Serinus</taxon>
    </lineage>
</organism>
<keyword evidence="4" id="KW-1185">Reference proteome</keyword>
<dbReference type="InterPro" id="IPR010326">
    <property type="entry name" value="EXOC3/Sec6"/>
</dbReference>
<proteinExistence type="inferred from homology"/>
<dbReference type="GO" id="GO:0000149">
    <property type="term" value="F:SNARE binding"/>
    <property type="evidence" value="ECO:0007669"/>
    <property type="project" value="TreeGrafter"/>
</dbReference>
<protein>
    <submittedName>
        <fullName evidence="3">Exocyst complex component 3 like 1</fullName>
    </submittedName>
</protein>
<dbReference type="GO" id="GO:0006887">
    <property type="term" value="P:exocytosis"/>
    <property type="evidence" value="ECO:0007669"/>
    <property type="project" value="UniProtKB-KW"/>
</dbReference>
<dbReference type="GO" id="GO:0000145">
    <property type="term" value="C:exocyst"/>
    <property type="evidence" value="ECO:0007669"/>
    <property type="project" value="Ensembl"/>
</dbReference>
<reference evidence="3" key="2">
    <citation type="submission" date="2025-09" db="UniProtKB">
        <authorList>
            <consortium name="Ensembl"/>
        </authorList>
    </citation>
    <scope>IDENTIFICATION</scope>
</reference>
<dbReference type="GO" id="GO:0051601">
    <property type="term" value="P:exocyst localization"/>
    <property type="evidence" value="ECO:0007669"/>
    <property type="project" value="TreeGrafter"/>
</dbReference>
<dbReference type="Pfam" id="PF06046">
    <property type="entry name" value="Sec6"/>
    <property type="match status" value="3"/>
</dbReference>
<name>A0A8C9MRU5_SERCA</name>
<dbReference type="InterPro" id="IPR042532">
    <property type="entry name" value="EXOC3/Sec6_C"/>
</dbReference>
<accession>A0A8C9MRU5</accession>
<evidence type="ECO:0000313" key="4">
    <source>
        <dbReference type="Proteomes" id="UP000694409"/>
    </source>
</evidence>
<dbReference type="Gene3D" id="1.10.357.50">
    <property type="match status" value="1"/>
</dbReference>
<reference evidence="3" key="1">
    <citation type="submission" date="2025-08" db="UniProtKB">
        <authorList>
            <consortium name="Ensembl"/>
        </authorList>
    </citation>
    <scope>IDENTIFICATION</scope>
</reference>
<dbReference type="GO" id="GO:0030072">
    <property type="term" value="P:peptide hormone secretion"/>
    <property type="evidence" value="ECO:0007669"/>
    <property type="project" value="Ensembl"/>
</dbReference>
<evidence type="ECO:0000256" key="2">
    <source>
        <dbReference type="ARBA" id="ARBA00022483"/>
    </source>
</evidence>
<keyword evidence="2" id="KW-0268">Exocytosis</keyword>
<dbReference type="Ensembl" id="ENSSCAT00000008866.1">
    <property type="protein sequence ID" value="ENSSCAP00000007839.1"/>
    <property type="gene ID" value="ENSSCAG00000006010.1"/>
</dbReference>